<dbReference type="InterPro" id="IPR000504">
    <property type="entry name" value="RRM_dom"/>
</dbReference>
<dbReference type="EMBL" id="BJWL01000003">
    <property type="protein sequence ID" value="GFY84713.1"/>
    <property type="molecule type" value="Genomic_DNA"/>
</dbReference>
<dbReference type="SMART" id="SM00360">
    <property type="entry name" value="RRM"/>
    <property type="match status" value="1"/>
</dbReference>
<dbReference type="Proteomes" id="UP000585474">
    <property type="component" value="Unassembled WGS sequence"/>
</dbReference>
<evidence type="ECO:0000256" key="2">
    <source>
        <dbReference type="PROSITE-ProRule" id="PRU00176"/>
    </source>
</evidence>
<gene>
    <name evidence="5" type="ORF">Acr_03g0014870</name>
</gene>
<reference evidence="5 6" key="1">
    <citation type="submission" date="2019-07" db="EMBL/GenBank/DDBJ databases">
        <title>De Novo Assembly of kiwifruit Actinidia rufa.</title>
        <authorList>
            <person name="Sugita-Konishi S."/>
            <person name="Sato K."/>
            <person name="Mori E."/>
            <person name="Abe Y."/>
            <person name="Kisaki G."/>
            <person name="Hamano K."/>
            <person name="Suezawa K."/>
            <person name="Otani M."/>
            <person name="Fukuda T."/>
            <person name="Manabe T."/>
            <person name="Gomi K."/>
            <person name="Tabuchi M."/>
            <person name="Akimitsu K."/>
            <person name="Kataoka I."/>
        </authorList>
    </citation>
    <scope>NUCLEOTIDE SEQUENCE [LARGE SCALE GENOMIC DNA]</scope>
    <source>
        <strain evidence="6">cv. Fuchu</strain>
    </source>
</reference>
<protein>
    <submittedName>
        <fullName evidence="5">RNA-binding (RRM/RBD/RNP motifs) family protein</fullName>
    </submittedName>
</protein>
<feature type="domain" description="RRM" evidence="4">
    <location>
        <begin position="188"/>
        <end position="268"/>
    </location>
</feature>
<dbReference type="PANTHER" id="PTHR21245">
    <property type="entry name" value="HETEROGENEOUS NUCLEAR RIBONUCLEOPROTEIN"/>
    <property type="match status" value="1"/>
</dbReference>
<dbReference type="AlphaFoldDB" id="A0A7J0EE24"/>
<evidence type="ECO:0000256" key="1">
    <source>
        <dbReference type="ARBA" id="ARBA00022884"/>
    </source>
</evidence>
<dbReference type="Pfam" id="PF00076">
    <property type="entry name" value="RRM_1"/>
    <property type="match status" value="1"/>
</dbReference>
<evidence type="ECO:0000256" key="3">
    <source>
        <dbReference type="SAM" id="MobiDB-lite"/>
    </source>
</evidence>
<dbReference type="Gene3D" id="3.30.70.330">
    <property type="match status" value="1"/>
</dbReference>
<feature type="region of interest" description="Disordered" evidence="3">
    <location>
        <begin position="1"/>
        <end position="26"/>
    </location>
</feature>
<evidence type="ECO:0000259" key="4">
    <source>
        <dbReference type="PROSITE" id="PS50102"/>
    </source>
</evidence>
<evidence type="ECO:0000313" key="5">
    <source>
        <dbReference type="EMBL" id="GFY84713.1"/>
    </source>
</evidence>
<name>A0A7J0EE24_9ERIC</name>
<dbReference type="InterPro" id="IPR012677">
    <property type="entry name" value="Nucleotide-bd_a/b_plait_sf"/>
</dbReference>
<evidence type="ECO:0000313" key="6">
    <source>
        <dbReference type="Proteomes" id="UP000585474"/>
    </source>
</evidence>
<sequence>MPPRTAKKSLLDRRRSRSRGPRVGPPRRIISLTRLKQSAKVKEIKVEEVKIEEVKIESQPAVSQVVELDPEREPEAELETKLAADGLCFCKKGLLLDWLDVLVLLCMGEEDDVKESVDEYEKGERLDLEDNEPEFEPEEYEDEMEDVPEVLEGEDDVEHAIEEHVDLVDAEEEEHHDVFKERRKRKEFEVFVGGLDKDATEDDLRKVFSGVGEVTEIRLMINNQTKKNKGFAFLRFATIEQEKRALCRVEKPNAAVLKMLLLGLCVSV</sequence>
<organism evidence="5 6">
    <name type="scientific">Actinidia rufa</name>
    <dbReference type="NCBI Taxonomy" id="165716"/>
    <lineage>
        <taxon>Eukaryota</taxon>
        <taxon>Viridiplantae</taxon>
        <taxon>Streptophyta</taxon>
        <taxon>Embryophyta</taxon>
        <taxon>Tracheophyta</taxon>
        <taxon>Spermatophyta</taxon>
        <taxon>Magnoliopsida</taxon>
        <taxon>eudicotyledons</taxon>
        <taxon>Gunneridae</taxon>
        <taxon>Pentapetalae</taxon>
        <taxon>asterids</taxon>
        <taxon>Ericales</taxon>
        <taxon>Actinidiaceae</taxon>
        <taxon>Actinidia</taxon>
    </lineage>
</organism>
<accession>A0A7J0EE24</accession>
<dbReference type="GO" id="GO:0003723">
    <property type="term" value="F:RNA binding"/>
    <property type="evidence" value="ECO:0007669"/>
    <property type="project" value="UniProtKB-UniRule"/>
</dbReference>
<proteinExistence type="predicted"/>
<comment type="caution">
    <text evidence="5">The sequence shown here is derived from an EMBL/GenBank/DDBJ whole genome shotgun (WGS) entry which is preliminary data.</text>
</comment>
<keyword evidence="6" id="KW-1185">Reference proteome</keyword>
<dbReference type="OrthoDB" id="439808at2759"/>
<dbReference type="InterPro" id="IPR035979">
    <property type="entry name" value="RBD_domain_sf"/>
</dbReference>
<keyword evidence="1 2" id="KW-0694">RNA-binding</keyword>
<dbReference type="SUPFAM" id="SSF54928">
    <property type="entry name" value="RNA-binding domain, RBD"/>
    <property type="match status" value="1"/>
</dbReference>
<dbReference type="PROSITE" id="PS50102">
    <property type="entry name" value="RRM"/>
    <property type="match status" value="1"/>
</dbReference>